<reference evidence="1 2" key="1">
    <citation type="journal article" date="2016" name="Nat. Commun.">
        <title>Extremotolerant tardigrade genome and improved radiotolerance of human cultured cells by tardigrade-unique protein.</title>
        <authorList>
            <person name="Hashimoto T."/>
            <person name="Horikawa D.D."/>
            <person name="Saito Y."/>
            <person name="Kuwahara H."/>
            <person name="Kozuka-Hata H."/>
            <person name="Shin-I T."/>
            <person name="Minakuchi Y."/>
            <person name="Ohishi K."/>
            <person name="Motoyama A."/>
            <person name="Aizu T."/>
            <person name="Enomoto A."/>
            <person name="Kondo K."/>
            <person name="Tanaka S."/>
            <person name="Hara Y."/>
            <person name="Koshikawa S."/>
            <person name="Sagara H."/>
            <person name="Miura T."/>
            <person name="Yokobori S."/>
            <person name="Miyagawa K."/>
            <person name="Suzuki Y."/>
            <person name="Kubo T."/>
            <person name="Oyama M."/>
            <person name="Kohara Y."/>
            <person name="Fujiyama A."/>
            <person name="Arakawa K."/>
            <person name="Katayama T."/>
            <person name="Toyoda A."/>
            <person name="Kunieda T."/>
        </authorList>
    </citation>
    <scope>NUCLEOTIDE SEQUENCE [LARGE SCALE GENOMIC DNA]</scope>
    <source>
        <strain evidence="1 2">YOKOZUNA-1</strain>
    </source>
</reference>
<organism evidence="1 2">
    <name type="scientific">Ramazzottius varieornatus</name>
    <name type="common">Water bear</name>
    <name type="synonym">Tardigrade</name>
    <dbReference type="NCBI Taxonomy" id="947166"/>
    <lineage>
        <taxon>Eukaryota</taxon>
        <taxon>Metazoa</taxon>
        <taxon>Ecdysozoa</taxon>
        <taxon>Tardigrada</taxon>
        <taxon>Eutardigrada</taxon>
        <taxon>Parachela</taxon>
        <taxon>Hypsibioidea</taxon>
        <taxon>Ramazzottiidae</taxon>
        <taxon>Ramazzottius</taxon>
    </lineage>
</organism>
<gene>
    <name evidence="1" type="primary">RvY_08865-1</name>
    <name evidence="1" type="synonym">RvY_08865.1</name>
    <name evidence="1" type="ORF">RvY_08865</name>
</gene>
<accession>A0A1D1VBY5</accession>
<dbReference type="AlphaFoldDB" id="A0A1D1VBY5"/>
<sequence length="66" mass="7342">MPLADTAREYGIPSTLSSSPHQLRVRIPISARESEDRVKFSRTASLPADYSTSSYLPVRIPNFSCD</sequence>
<evidence type="ECO:0000313" key="1">
    <source>
        <dbReference type="EMBL" id="GAU97592.1"/>
    </source>
</evidence>
<dbReference type="Proteomes" id="UP000186922">
    <property type="component" value="Unassembled WGS sequence"/>
</dbReference>
<evidence type="ECO:0000313" key="2">
    <source>
        <dbReference type="Proteomes" id="UP000186922"/>
    </source>
</evidence>
<protein>
    <submittedName>
        <fullName evidence="1">Uncharacterized protein</fullName>
    </submittedName>
</protein>
<comment type="caution">
    <text evidence="1">The sequence shown here is derived from an EMBL/GenBank/DDBJ whole genome shotgun (WGS) entry which is preliminary data.</text>
</comment>
<dbReference type="EMBL" id="BDGG01000004">
    <property type="protein sequence ID" value="GAU97592.1"/>
    <property type="molecule type" value="Genomic_DNA"/>
</dbReference>
<name>A0A1D1VBY5_RAMVA</name>
<keyword evidence="2" id="KW-1185">Reference proteome</keyword>
<proteinExistence type="predicted"/>